<dbReference type="GO" id="GO:0046872">
    <property type="term" value="F:metal ion binding"/>
    <property type="evidence" value="ECO:0007669"/>
    <property type="project" value="UniProtKB-KW"/>
</dbReference>
<dbReference type="InterPro" id="IPR029058">
    <property type="entry name" value="AB_hydrolase_fold"/>
</dbReference>
<dbReference type="GO" id="GO:0030600">
    <property type="term" value="F:feruloyl esterase activity"/>
    <property type="evidence" value="ECO:0007669"/>
    <property type="project" value="UniProtKB-ARBA"/>
</dbReference>
<sequence length="556" mass="60771">MPLLATSLLIALLSLAITSEARLRTCKARNLPAIEVFGLEIVNLSSKEQRGFEAWDQPLDSNLPLKFKPLDFCNFTITYTHPGQNDRIHVYIWLPFDDWNGRFLGQGGGGWSAGGDGALASGVALGYAAANTDAGHSLYGNFDDLLGNAHKWAMLSPGNINWVLLQDFASRALDDLPKIAKQVIKGFYGEEPKHSYWSGCSTGGRQGLMSAQRFPTNYNGILAVAPAINWASFVPAEYWPQIMMRKFNYYPPPHELEAIRKAAIESCDVLDGVKDGVISAPGLCAFDAQSVVGSTFYLDGEERVVTSAAADIANAIWEGPIQDGKREWFGNTHETSFGGMSPFMGIPDGLAMTICAAGGKNCEGYSFPISPNWIQYFVEKDPKFDVLQMDESDFFEALHRSRNEYSSIMDTSDPDLSGFKASGGKMITWHGLADELIFPNGSSNYYERVLALDPGAREFYRYFEAPGVQHCTGGIGAFPSHALDSLVAWVEKGIAPDTLDAASISRDKSEAVRSRPLCPYPQVAAYTGGDPDEASSFRCAESFDAFSEQRGPHTEL</sequence>
<evidence type="ECO:0000256" key="2">
    <source>
        <dbReference type="ARBA" id="ARBA00022487"/>
    </source>
</evidence>
<keyword evidence="10" id="KW-1185">Reference proteome</keyword>
<feature type="signal peptide" evidence="8">
    <location>
        <begin position="1"/>
        <end position="21"/>
    </location>
</feature>
<reference evidence="9 10" key="1">
    <citation type="submission" date="2021-11" db="EMBL/GenBank/DDBJ databases">
        <title>Black yeast isolated from Biological Soil Crust.</title>
        <authorList>
            <person name="Kurbessoian T."/>
        </authorList>
    </citation>
    <scope>NUCLEOTIDE SEQUENCE [LARGE SCALE GENOMIC DNA]</scope>
    <source>
        <strain evidence="9 10">CCFEE 5522</strain>
    </source>
</reference>
<evidence type="ECO:0000256" key="7">
    <source>
        <dbReference type="ARBA" id="ARBA00023157"/>
    </source>
</evidence>
<dbReference type="EMBL" id="JAVFHQ010000060">
    <property type="protein sequence ID" value="KAK4540905.1"/>
    <property type="molecule type" value="Genomic_DNA"/>
</dbReference>
<keyword evidence="2" id="KW-0719">Serine esterase</keyword>
<feature type="chain" id="PRO_5043110264" description="Carboxylic ester hydrolase" evidence="8">
    <location>
        <begin position="22"/>
        <end position="556"/>
    </location>
</feature>
<dbReference type="Pfam" id="PF07519">
    <property type="entry name" value="Tannase"/>
    <property type="match status" value="1"/>
</dbReference>
<evidence type="ECO:0000256" key="8">
    <source>
        <dbReference type="RuleBase" id="RU361238"/>
    </source>
</evidence>
<comment type="caution">
    <text evidence="9">The sequence shown here is derived from an EMBL/GenBank/DDBJ whole genome shotgun (WGS) entry which is preliminary data.</text>
</comment>
<keyword evidence="3" id="KW-0479">Metal-binding</keyword>
<evidence type="ECO:0000256" key="4">
    <source>
        <dbReference type="ARBA" id="ARBA00022729"/>
    </source>
</evidence>
<evidence type="ECO:0000313" key="10">
    <source>
        <dbReference type="Proteomes" id="UP001324427"/>
    </source>
</evidence>
<keyword evidence="6" id="KW-0106">Calcium</keyword>
<evidence type="ECO:0000256" key="1">
    <source>
        <dbReference type="ARBA" id="ARBA00006249"/>
    </source>
</evidence>
<evidence type="ECO:0000256" key="6">
    <source>
        <dbReference type="ARBA" id="ARBA00022837"/>
    </source>
</evidence>
<dbReference type="AlphaFoldDB" id="A0AAV9J794"/>
<dbReference type="EC" id="3.1.1.-" evidence="8"/>
<keyword evidence="7" id="KW-1015">Disulfide bond</keyword>
<keyword evidence="5 8" id="KW-0378">Hydrolase</keyword>
<name>A0AAV9J794_9PEZI</name>
<dbReference type="PANTHER" id="PTHR33938:SF8">
    <property type="entry name" value="CARBOXYLIC ESTER HYDROLASE"/>
    <property type="match status" value="1"/>
</dbReference>
<keyword evidence="4 8" id="KW-0732">Signal</keyword>
<evidence type="ECO:0000313" key="9">
    <source>
        <dbReference type="EMBL" id="KAK4540905.1"/>
    </source>
</evidence>
<dbReference type="SUPFAM" id="SSF53474">
    <property type="entry name" value="alpha/beta-Hydrolases"/>
    <property type="match status" value="1"/>
</dbReference>
<gene>
    <name evidence="9" type="ORF">LTR36_008847</name>
</gene>
<accession>A0AAV9J794</accession>
<dbReference type="Proteomes" id="UP001324427">
    <property type="component" value="Unassembled WGS sequence"/>
</dbReference>
<protein>
    <recommendedName>
        <fullName evidence="8">Carboxylic ester hydrolase</fullName>
        <ecNumber evidence="8">3.1.1.-</ecNumber>
    </recommendedName>
</protein>
<dbReference type="InterPro" id="IPR011118">
    <property type="entry name" value="Tannase/feruloyl_esterase"/>
</dbReference>
<organism evidence="9 10">
    <name type="scientific">Oleoguttula mirabilis</name>
    <dbReference type="NCBI Taxonomy" id="1507867"/>
    <lineage>
        <taxon>Eukaryota</taxon>
        <taxon>Fungi</taxon>
        <taxon>Dikarya</taxon>
        <taxon>Ascomycota</taxon>
        <taxon>Pezizomycotina</taxon>
        <taxon>Dothideomycetes</taxon>
        <taxon>Dothideomycetidae</taxon>
        <taxon>Mycosphaerellales</taxon>
        <taxon>Teratosphaeriaceae</taxon>
        <taxon>Oleoguttula</taxon>
    </lineage>
</organism>
<dbReference type="PANTHER" id="PTHR33938">
    <property type="entry name" value="FERULOYL ESTERASE B-RELATED"/>
    <property type="match status" value="1"/>
</dbReference>
<evidence type="ECO:0000256" key="3">
    <source>
        <dbReference type="ARBA" id="ARBA00022723"/>
    </source>
</evidence>
<comment type="similarity">
    <text evidence="1 8">Belongs to the tannase family.</text>
</comment>
<proteinExistence type="inferred from homology"/>
<evidence type="ECO:0000256" key="5">
    <source>
        <dbReference type="ARBA" id="ARBA00022801"/>
    </source>
</evidence>